<dbReference type="EMBL" id="AVPL01000065">
    <property type="protein sequence ID" value="KGN39879.1"/>
    <property type="molecule type" value="Genomic_DNA"/>
</dbReference>
<accession>A0A0A0JT67</accession>
<evidence type="ECO:0000313" key="2">
    <source>
        <dbReference type="Proteomes" id="UP000030013"/>
    </source>
</evidence>
<gene>
    <name evidence="1" type="ORF">N801_18170</name>
</gene>
<dbReference type="AlphaFoldDB" id="A0A0A0JT67"/>
<proteinExistence type="predicted"/>
<organism evidence="1 2">
    <name type="scientific">Knoellia aerolata DSM 18566</name>
    <dbReference type="NCBI Taxonomy" id="1385519"/>
    <lineage>
        <taxon>Bacteria</taxon>
        <taxon>Bacillati</taxon>
        <taxon>Actinomycetota</taxon>
        <taxon>Actinomycetes</taxon>
        <taxon>Micrococcales</taxon>
        <taxon>Intrasporangiaceae</taxon>
        <taxon>Knoellia</taxon>
    </lineage>
</organism>
<comment type="caution">
    <text evidence="1">The sequence shown here is derived from an EMBL/GenBank/DDBJ whole genome shotgun (WGS) entry which is preliminary data.</text>
</comment>
<protein>
    <submittedName>
        <fullName evidence="1">Uncharacterized protein</fullName>
    </submittedName>
</protein>
<dbReference type="eggNOG" id="ENOG502ZSG6">
    <property type="taxonomic scope" value="Bacteria"/>
</dbReference>
<dbReference type="OrthoDB" id="4868507at2"/>
<dbReference type="Proteomes" id="UP000030013">
    <property type="component" value="Unassembled WGS sequence"/>
</dbReference>
<evidence type="ECO:0000313" key="1">
    <source>
        <dbReference type="EMBL" id="KGN39879.1"/>
    </source>
</evidence>
<reference evidence="1 2" key="1">
    <citation type="submission" date="2013-08" db="EMBL/GenBank/DDBJ databases">
        <title>The genome sequence of Knoellia aerolata.</title>
        <authorList>
            <person name="Zhu W."/>
            <person name="Wang G."/>
        </authorList>
    </citation>
    <scope>NUCLEOTIDE SEQUENCE [LARGE SCALE GENOMIC DNA]</scope>
    <source>
        <strain evidence="1 2">DSM 18566</strain>
    </source>
</reference>
<name>A0A0A0JT67_9MICO</name>
<dbReference type="RefSeq" id="WP_035940154.1">
    <property type="nucleotide sequence ID" value="NZ_AVPL01000065.1"/>
</dbReference>
<sequence>MAKTHEVQGIDHLPVYPISSEEPWEVAEGDFIDGVPLVDVLRRMRPDDHLYFVDFSSVLGRTKLTRLV</sequence>
<keyword evidence="2" id="KW-1185">Reference proteome</keyword>